<dbReference type="Pfam" id="PF00787">
    <property type="entry name" value="PX"/>
    <property type="match status" value="1"/>
</dbReference>
<dbReference type="GO" id="GO:0006886">
    <property type="term" value="P:intracellular protein transport"/>
    <property type="evidence" value="ECO:0007669"/>
    <property type="project" value="InterPro"/>
</dbReference>
<evidence type="ECO:0000256" key="11">
    <source>
        <dbReference type="SAM" id="MobiDB-lite"/>
    </source>
</evidence>
<evidence type="ECO:0000256" key="3">
    <source>
        <dbReference type="ARBA" id="ARBA00010883"/>
    </source>
</evidence>
<reference evidence="13" key="1">
    <citation type="submission" date="2023-03" db="EMBL/GenBank/DDBJ databases">
        <title>Electrophorus voltai genome.</title>
        <authorList>
            <person name="Bian C."/>
        </authorList>
    </citation>
    <scope>NUCLEOTIDE SEQUENCE</scope>
    <source>
        <strain evidence="13">CB-2022</strain>
        <tissue evidence="13">Muscle</tissue>
    </source>
</reference>
<keyword evidence="8" id="KW-0446">Lipid-binding</keyword>
<proteinExistence type="inferred from homology"/>
<keyword evidence="6" id="KW-0967">Endosome</keyword>
<dbReference type="SMART" id="SM00312">
    <property type="entry name" value="PX"/>
    <property type="match status" value="1"/>
</dbReference>
<comment type="similarity">
    <text evidence="3">Belongs to the sorting nexin family.</text>
</comment>
<evidence type="ECO:0000313" key="13">
    <source>
        <dbReference type="EMBL" id="KAK1793942.1"/>
    </source>
</evidence>
<keyword evidence="14" id="KW-1185">Reference proteome</keyword>
<evidence type="ECO:0000256" key="6">
    <source>
        <dbReference type="ARBA" id="ARBA00022753"/>
    </source>
</evidence>
<comment type="subcellular location">
    <subcellularLocation>
        <location evidence="2">Cytoplasm</location>
    </subcellularLocation>
    <subcellularLocation>
        <location evidence="10">Endomembrane system</location>
        <topology evidence="10">Peripheral membrane protein</topology>
        <orientation evidence="10">Cytoplasmic side</orientation>
    </subcellularLocation>
    <subcellularLocation>
        <location evidence="1">Endosome</location>
    </subcellularLocation>
</comment>
<dbReference type="PANTHER" id="PTHR46209:SF1">
    <property type="entry name" value="SORTING NEXIN-11"/>
    <property type="match status" value="1"/>
</dbReference>
<dbReference type="PANTHER" id="PTHR46209">
    <property type="entry name" value="PX DOMAIN-CONTAINING PROTEIN"/>
    <property type="match status" value="1"/>
</dbReference>
<evidence type="ECO:0000313" key="14">
    <source>
        <dbReference type="Proteomes" id="UP001239994"/>
    </source>
</evidence>
<dbReference type="InterPro" id="IPR001683">
    <property type="entry name" value="PX_dom"/>
</dbReference>
<evidence type="ECO:0000256" key="8">
    <source>
        <dbReference type="ARBA" id="ARBA00023121"/>
    </source>
</evidence>
<evidence type="ECO:0000256" key="7">
    <source>
        <dbReference type="ARBA" id="ARBA00022927"/>
    </source>
</evidence>
<evidence type="ECO:0000256" key="9">
    <source>
        <dbReference type="ARBA" id="ARBA00023136"/>
    </source>
</evidence>
<dbReference type="GO" id="GO:1901981">
    <property type="term" value="F:phosphatidylinositol phosphate binding"/>
    <property type="evidence" value="ECO:0007669"/>
    <property type="project" value="TreeGrafter"/>
</dbReference>
<sequence length="318" mass="35484">MIKSQEDEFITVRVQDPRVMNEGSWNSYVDFKIFLHTNSKAFTAKTSCVRRRYSEFVWLKRKLQKNAGLVPLPDLPGKSLFSFNNLDFIEKRRKGLQSFLDKVVHMTVCLSDSQLHLFLQTQLPVAHIQDCVQGHTPFSVTDAILTYASSNRGWAQEEGGGAQQPCPTPISYESVESSPSPRVPSLQNNGSANELVAVVTDLNSVELQACEEDTDVPDPAHRDSPTPKIEEGRGCNDLVVEVHQTMLLLEEQDTKEKGDLSTPENTTQQHNNIKDVSADGDGCAETASQVHSAVDKSQPVHVASKDTWLRFFFLTTHN</sequence>
<dbReference type="Proteomes" id="UP001239994">
    <property type="component" value="Unassembled WGS sequence"/>
</dbReference>
<keyword evidence="5" id="KW-0963">Cytoplasm</keyword>
<dbReference type="Gene3D" id="3.30.1520.10">
    <property type="entry name" value="Phox-like domain"/>
    <property type="match status" value="1"/>
</dbReference>
<feature type="domain" description="PX" evidence="12">
    <location>
        <begin position="9"/>
        <end position="125"/>
    </location>
</feature>
<keyword evidence="4" id="KW-0813">Transport</keyword>
<organism evidence="13 14">
    <name type="scientific">Electrophorus voltai</name>
    <dbReference type="NCBI Taxonomy" id="2609070"/>
    <lineage>
        <taxon>Eukaryota</taxon>
        <taxon>Metazoa</taxon>
        <taxon>Chordata</taxon>
        <taxon>Craniata</taxon>
        <taxon>Vertebrata</taxon>
        <taxon>Euteleostomi</taxon>
        <taxon>Actinopterygii</taxon>
        <taxon>Neopterygii</taxon>
        <taxon>Teleostei</taxon>
        <taxon>Ostariophysi</taxon>
        <taxon>Gymnotiformes</taxon>
        <taxon>Gymnotoidei</taxon>
        <taxon>Gymnotidae</taxon>
        <taxon>Electrophorus</taxon>
    </lineage>
</organism>
<evidence type="ECO:0000256" key="1">
    <source>
        <dbReference type="ARBA" id="ARBA00004177"/>
    </source>
</evidence>
<evidence type="ECO:0000256" key="10">
    <source>
        <dbReference type="ARBA" id="ARBA00029433"/>
    </source>
</evidence>
<name>A0AAD8Z7I2_9TELE</name>
<accession>A0AAD8Z7I2</accession>
<dbReference type="InterPro" id="IPR036871">
    <property type="entry name" value="PX_dom_sf"/>
</dbReference>
<feature type="region of interest" description="Disordered" evidence="11">
    <location>
        <begin position="211"/>
        <end position="232"/>
    </location>
</feature>
<evidence type="ECO:0000256" key="5">
    <source>
        <dbReference type="ARBA" id="ARBA00022490"/>
    </source>
</evidence>
<feature type="compositionally biased region" description="Basic and acidic residues" evidence="11">
    <location>
        <begin position="218"/>
        <end position="232"/>
    </location>
</feature>
<dbReference type="EMBL" id="JAROKS010000017">
    <property type="protein sequence ID" value="KAK1793942.1"/>
    <property type="molecule type" value="Genomic_DNA"/>
</dbReference>
<feature type="region of interest" description="Disordered" evidence="11">
    <location>
        <begin position="154"/>
        <end position="189"/>
    </location>
</feature>
<protein>
    <recommendedName>
        <fullName evidence="12">PX domain-containing protein</fullName>
    </recommendedName>
</protein>
<evidence type="ECO:0000256" key="4">
    <source>
        <dbReference type="ARBA" id="ARBA00022448"/>
    </source>
</evidence>
<evidence type="ECO:0000259" key="12">
    <source>
        <dbReference type="PROSITE" id="PS50195"/>
    </source>
</evidence>
<dbReference type="GO" id="GO:0005768">
    <property type="term" value="C:endosome"/>
    <property type="evidence" value="ECO:0007669"/>
    <property type="project" value="UniProtKB-SubCell"/>
</dbReference>
<dbReference type="PROSITE" id="PS50195">
    <property type="entry name" value="PX"/>
    <property type="match status" value="1"/>
</dbReference>
<gene>
    <name evidence="13" type="ORF">P4O66_010854</name>
</gene>
<keyword evidence="7" id="KW-0653">Protein transport</keyword>
<dbReference type="GO" id="GO:0016050">
    <property type="term" value="P:vesicle organization"/>
    <property type="evidence" value="ECO:0007669"/>
    <property type="project" value="TreeGrafter"/>
</dbReference>
<feature type="compositionally biased region" description="Low complexity" evidence="11">
    <location>
        <begin position="169"/>
        <end position="185"/>
    </location>
</feature>
<dbReference type="AlphaFoldDB" id="A0AAD8Z7I2"/>
<dbReference type="SUPFAM" id="SSF64268">
    <property type="entry name" value="PX domain"/>
    <property type="match status" value="1"/>
</dbReference>
<dbReference type="CDD" id="cd06898">
    <property type="entry name" value="PX_SNX10"/>
    <property type="match status" value="1"/>
</dbReference>
<keyword evidence="9" id="KW-0472">Membrane</keyword>
<dbReference type="InterPro" id="IPR043544">
    <property type="entry name" value="SNX10/11"/>
</dbReference>
<comment type="caution">
    <text evidence="13">The sequence shown here is derived from an EMBL/GenBank/DDBJ whole genome shotgun (WGS) entry which is preliminary data.</text>
</comment>
<evidence type="ECO:0000256" key="2">
    <source>
        <dbReference type="ARBA" id="ARBA00004496"/>
    </source>
</evidence>